<dbReference type="Pfam" id="PF00018">
    <property type="entry name" value="SH3_1"/>
    <property type="match status" value="1"/>
</dbReference>
<feature type="compositionally biased region" description="Acidic residues" evidence="13">
    <location>
        <begin position="3358"/>
        <end position="3368"/>
    </location>
</feature>
<feature type="compositionally biased region" description="Basic and acidic residues" evidence="13">
    <location>
        <begin position="1895"/>
        <end position="1906"/>
    </location>
</feature>
<dbReference type="GO" id="GO:0030154">
    <property type="term" value="P:cell differentiation"/>
    <property type="evidence" value="ECO:0007669"/>
    <property type="project" value="UniProtKB-ARBA"/>
</dbReference>
<feature type="compositionally biased region" description="Basic and acidic residues" evidence="13">
    <location>
        <begin position="2475"/>
        <end position="2499"/>
    </location>
</feature>
<feature type="domain" description="Ig-like" evidence="15">
    <location>
        <begin position="4031"/>
        <end position="4120"/>
    </location>
</feature>
<dbReference type="FunFam" id="2.60.40.10:FF:001138">
    <property type="entry name" value="Sallimus, isoform P"/>
    <property type="match status" value="1"/>
</dbReference>
<dbReference type="PANTHER" id="PTHR35971:SF5">
    <property type="entry name" value="OBSCURIN LIKE CYTOSKELETAL ADAPTOR 1"/>
    <property type="match status" value="1"/>
</dbReference>
<feature type="compositionally biased region" description="Basic and acidic residues" evidence="13">
    <location>
        <begin position="1155"/>
        <end position="1165"/>
    </location>
</feature>
<feature type="compositionally biased region" description="Basic and acidic residues" evidence="13">
    <location>
        <begin position="1931"/>
        <end position="1949"/>
    </location>
</feature>
<feature type="region of interest" description="Disordered" evidence="13">
    <location>
        <begin position="1155"/>
        <end position="1186"/>
    </location>
</feature>
<feature type="compositionally biased region" description="Basic and acidic residues" evidence="13">
    <location>
        <begin position="614"/>
        <end position="634"/>
    </location>
</feature>
<dbReference type="OrthoDB" id="2152335at2759"/>
<feature type="domain" description="Ig-like" evidence="15">
    <location>
        <begin position="4461"/>
        <end position="4537"/>
    </location>
</feature>
<dbReference type="Proteomes" id="UP001153737">
    <property type="component" value="Chromosome 8"/>
</dbReference>
<dbReference type="InterPro" id="IPR013783">
    <property type="entry name" value="Ig-like_fold"/>
</dbReference>
<dbReference type="PROSITE" id="PS50853">
    <property type="entry name" value="FN3"/>
    <property type="match status" value="1"/>
</dbReference>
<evidence type="ECO:0000256" key="12">
    <source>
        <dbReference type="PROSITE-ProRule" id="PRU00192"/>
    </source>
</evidence>
<dbReference type="GO" id="GO:0005737">
    <property type="term" value="C:cytoplasm"/>
    <property type="evidence" value="ECO:0007669"/>
    <property type="project" value="UniProtKB-SubCell"/>
</dbReference>
<comment type="subcellular location">
    <subcellularLocation>
        <location evidence="2">Cytoplasm</location>
    </subcellularLocation>
    <subcellularLocation>
        <location evidence="1">Nucleus</location>
    </subcellularLocation>
</comment>
<feature type="compositionally biased region" description="Basic and acidic residues" evidence="13">
    <location>
        <begin position="3022"/>
        <end position="3065"/>
    </location>
</feature>
<dbReference type="InterPro" id="IPR036179">
    <property type="entry name" value="Ig-like_dom_sf"/>
</dbReference>
<dbReference type="InterPro" id="IPR036028">
    <property type="entry name" value="SH3-like_dom_sf"/>
</dbReference>
<feature type="compositionally biased region" description="Basic residues" evidence="13">
    <location>
        <begin position="2516"/>
        <end position="2527"/>
    </location>
</feature>
<feature type="region of interest" description="Disordered" evidence="13">
    <location>
        <begin position="1800"/>
        <end position="1996"/>
    </location>
</feature>
<evidence type="ECO:0000256" key="13">
    <source>
        <dbReference type="SAM" id="MobiDB-lite"/>
    </source>
</evidence>
<feature type="region of interest" description="Disordered" evidence="13">
    <location>
        <begin position="1363"/>
        <end position="1484"/>
    </location>
</feature>
<dbReference type="Gene3D" id="2.30.30.40">
    <property type="entry name" value="SH3 Domains"/>
    <property type="match status" value="1"/>
</dbReference>
<feature type="compositionally biased region" description="Basic and acidic residues" evidence="13">
    <location>
        <begin position="2449"/>
        <end position="2465"/>
    </location>
</feature>
<feature type="compositionally biased region" description="Basic and acidic residues" evidence="13">
    <location>
        <begin position="3470"/>
        <end position="3486"/>
    </location>
</feature>
<dbReference type="FunFam" id="2.60.40.10:FF:000147">
    <property type="entry name" value="Myosin light chain kinase"/>
    <property type="match status" value="1"/>
</dbReference>
<dbReference type="SMART" id="SM00326">
    <property type="entry name" value="SH3"/>
    <property type="match status" value="1"/>
</dbReference>
<comment type="similarity">
    <text evidence="3">Belongs to the protein kinase superfamily. CAMK Ser/Thr protein kinase family.</text>
</comment>
<feature type="region of interest" description="Disordered" evidence="13">
    <location>
        <begin position="3318"/>
        <end position="3543"/>
    </location>
</feature>
<dbReference type="EMBL" id="OU896714">
    <property type="protein sequence ID" value="CAG9824333.1"/>
    <property type="molecule type" value="Genomic_DNA"/>
</dbReference>
<feature type="region of interest" description="Disordered" evidence="13">
    <location>
        <begin position="2823"/>
        <end position="2851"/>
    </location>
</feature>
<feature type="domain" description="Ig-like" evidence="15">
    <location>
        <begin position="4351"/>
        <end position="4441"/>
    </location>
</feature>
<dbReference type="SUPFAM" id="SSF50044">
    <property type="entry name" value="SH3-domain"/>
    <property type="match status" value="1"/>
</dbReference>
<keyword evidence="5" id="KW-0963">Cytoplasm</keyword>
<feature type="region of interest" description="Disordered" evidence="13">
    <location>
        <begin position="2997"/>
        <end position="3070"/>
    </location>
</feature>
<evidence type="ECO:0000256" key="6">
    <source>
        <dbReference type="ARBA" id="ARBA00022553"/>
    </source>
</evidence>
<feature type="region of interest" description="Disordered" evidence="13">
    <location>
        <begin position="43"/>
        <end position="67"/>
    </location>
</feature>
<feature type="compositionally biased region" description="Acidic residues" evidence="13">
    <location>
        <begin position="3439"/>
        <end position="3449"/>
    </location>
</feature>
<feature type="compositionally biased region" description="Basic and acidic residues" evidence="13">
    <location>
        <begin position="3504"/>
        <end position="3518"/>
    </location>
</feature>
<feature type="compositionally biased region" description="Basic and acidic residues" evidence="13">
    <location>
        <begin position="1370"/>
        <end position="1440"/>
    </location>
</feature>
<evidence type="ECO:0000259" key="14">
    <source>
        <dbReference type="PROSITE" id="PS50002"/>
    </source>
</evidence>
<feature type="compositionally biased region" description="Basic and acidic residues" evidence="13">
    <location>
        <begin position="2636"/>
        <end position="2649"/>
    </location>
</feature>
<evidence type="ECO:0000256" key="1">
    <source>
        <dbReference type="ARBA" id="ARBA00004123"/>
    </source>
</evidence>
<feature type="region of interest" description="Disordered" evidence="13">
    <location>
        <begin position="1547"/>
        <end position="1567"/>
    </location>
</feature>
<feature type="compositionally biased region" description="Basic and acidic residues" evidence="13">
    <location>
        <begin position="1173"/>
        <end position="1186"/>
    </location>
</feature>
<dbReference type="InterPro" id="IPR036116">
    <property type="entry name" value="FN3_sf"/>
</dbReference>
<feature type="compositionally biased region" description="Basic and acidic residues" evidence="13">
    <location>
        <begin position="1552"/>
        <end position="1567"/>
    </location>
</feature>
<evidence type="ECO:0000256" key="5">
    <source>
        <dbReference type="ARBA" id="ARBA00022490"/>
    </source>
</evidence>
<keyword evidence="10" id="KW-0539">Nucleus</keyword>
<feature type="domain" description="Ig-like" evidence="15">
    <location>
        <begin position="4256"/>
        <end position="4341"/>
    </location>
</feature>
<evidence type="ECO:0000256" key="11">
    <source>
        <dbReference type="ARBA" id="ARBA00023319"/>
    </source>
</evidence>
<sequence>MKETDISDEKPDYIEELPEEIKIIEEITPDGLKTTKIKQKVLRKRSKDKQETTTITSVEREGEEPETRVIVEESDIPIQTIKGIPIKLTEVLIEELPSEIKIYEEPTTDGPPTTTIIEKRKIRKQRKGKHDEIIHIDTIEEENKQPHTTVVIEELDTTYEDTPYLEPSYIEEMPEEVVEHTPGDDTQLVKKRVIKRRKGSREETTQIFTFQQEGREPQTSVVIEEIEVAEESLSPMKESVYRPIEELPEEVLIIPAEQEEGKPERKIRKRILKKPKGKKEEIIQIEIIEEEGKVQQTSISIDESDETQPSNEKPKRKLDDEQVKEMTDKPQVGKLRRELSVLMPIEKKEIKSQQIKVVESTSIPQLAEIKLKKPKIVQKKEEKGKLPKFLLKSRINRIDFPPKTENEQIPKISQLEPIYRENGVLSRNVQEAKQVPKTKKRRLRDKDIDLTDLEKLDLELEEIKKKELEKVADEFKFEKKPKDKLPDGEKAKKLIIKKGKLPEKPGDGEQVKLKPIPDKKPDILENDELIKDDIVPIADKKIKDERKKLDEKIEFSPHDIDRESPEKQEYEPILTEQIKDDKSKPEKKKLDKKGKKTPAPETEEITLVKGIPKPTDKDGESELKLRYKQKPKEEETPDDITLKPFRKTDESKVYTTEEITLKSAEFPTVIEESEIPYIRDEIPEMEEKPAKKKKVVKKIKPEENISDDLTPSLVTATDVPELVEELPEHIQIIESEDGMTSEIVRRRIIKKKKDGRIGVTEIRTVTKEGQIPETTVQEFELTENQTIEEFGKEPLISTVVEETPEDIQVIETNTDEGPKRTVVKKRVVKKQRGKKLETTEIITREEEGKLPETSVVINETDVVEKEPIYIEELPEEIQLIEEKTKDGVKKTEVKKKVLRKQTRGKQEIITFITVEEEGKEPQTTVVVEDIDVSVHEPSVIKPEQVIEELPSEILISEEPSEDGHTIRKVTQKRKLRKHKEKHDEIINIVTVEEDNRAPQTTVTIEELEATEETDVLGPTFIEEMPEDVKVIETIPTEGEPTKRLVKNKIIKRRKGSVQETTQIHTIEEDGKEPQTTVTVEVRDIEEDDKITAKESVYCPIEEMPEEIVVIPADEDEGKPERKLRRRIIKKPKGNTEEIIEIKIIEEEGKPPEKSILIREVEETRGKPKKKKPKKDEVSKPAESGKLRREISVLMPIEKKETKVQKLKIVDSQSIPLLADVKLRKPKVSQKKDEKVKLPKFLLKSRINRIDFPPISELEQLPRISLLEPVYRDNGVLSRNVKEAQKIPRTKKRRLRDKDIDLKELEKLDLEFDDLKKKELEKVDDEFKTIKKPKEKVSEEEEPKKLIIKKGKLPEEPIDVDQLKLKPVPVKKTEDHESDETIRNRNIPEPEKIIELEEEMPRDKIEFTPYDTDREISDKIHYEPIPLDKDDESKPEKGEKKFVKKPKQKPVPETDESILIKGIPKPKGEEDIPEMNLKYKQKPKKDEIPEDIKLKPFKKDQQDEVFITEEVTLKSAEIPKVIEDKKIGETDREMPKIEEPVKKKKIIRKIKPKGKESDERTPSEKIEEKIEIEIPDVTETVTDREITDEKSTDQLTFGQIIQEEPEEIIDELEEIVPETGESDEKQIEETIVKKSKKKTTIKRKKTPQDVEAEPIEELTEIVEIEKKVKLKPKLMNADKKPSTWQQAVVTPMEKPIKLADIKLKKPKVPMVKKDIQPTKVTKFLLKSRIVPVPFPPSGETCQSLIIKELPAVYRDNGVISRNIKEAEKAPKKKRIRIHDVEQELKDLEKLDSEIEELKRRELEKVDDEYKTPKRPKEKVEETEDKQKLQIGRGKIPKGEGEQEEIKLKKVIEKKQKPTPSEAKKDKKSPETSESSKPDEAESSTELAPFVSEDIDDISKPELEEYKPTEFIADEVEVKDKEPQKKKVTKKKHEPDTTVTKLEKGIPKQQEETEDTPTKFGYEQKERTEGVPEEITLKPFKKSDEPGDMKAEQVDVETGEAVVIKDTEIKVVKKKVTKRKKVPEIKPDEQPDIAPESQLVEESRIQELEPEESNEADILIEEKAEDRVDLPSETGSITEIQLSEDSKVIDDTKVTVTEEKKVRKIKLKKPKTAASEEKIEDVPISAKKPILMEIKRIPAKTPLKPVITENIPEFAEIKLRKPKMVPKKDIPEKKLPKVLLKSRINYMDFPPLSEIEKKAIITELEPVYRDNGMLSRNIQEAENVQPKRKKIVKRIKELEVLDKEFEDLKKEPEKVDSQYRKRPQRSKTEKPVLMKIVRVEVVAQKPKIVEIISEKVNFADIKLKRAKVTDKIPEVSKLPKPKLKSRIIFVDFPPIMELLQKLKITLLQTIKDKGVLSRNIQEAEKLKKPKQRKIKEDTYEQPELEKVEKYEEAAEKPESEIEEEVIMYQKAPKQIPVDTEEVHQIKIGKGQRKEPEEEVQETVTLKKKPQKRIEEKQEETVKLKPKLEGQLAPSDIVPKEVGDKIKFEPFDIPRDEPDRLKYSPPESDEEDKGEKPKSKTKYIKKKKQKPAPEVEEVTLVKGVPKKPEPEEAPDVKFRIPKKDKPEDEPEEIKLKPFKKSDDKDEMKTESAEPDKPSQKVSDIKEDADDIKLGLEKPEGKKTKKIKKKKPVEDDTPEEEKPSESKLEDNQKITEVSTDGNYQSDIIDRPKDIPEPMKDEIPRSEEKKTTPEDEVEKSEEIKTSPEILPTAENVAEKIVKKAKIPLKPKGDIKLPKFKLKSRINHVVFPPFTEILQKPRITDLNTIRGSGVISRNIKDAEKLPKTKRRKLKDVDKDLENLEKLDLEFDELKKSKPDKVDEAFKYERIPKEKPEPEETTLPLKIGKGKVPQPEEDEEVVLLKQRPFEDEKHIEETVKEVPLIMDEAKLTEKGDKIEEQLPSIKVPVDEKEEKASEAKKKKIKIPAEVLENDEEKTIITLKKPKKKSMSEDEDDAGITLKKPVETEDVVKSQPEDDVTIIVKKKKPQIDDEGGAEITIKKTEEVKDVTSPPTEEVTVKSKKVKKKPKLDDKSTADITVEKPVEVEDKIEPPADEEIIIKKKEEDKPKPDDENPEEVVEVGEIVLDHEKMPEKIHVQSPTGEDVTITIERVEMDQPTKKPEVIEDVIKHTTEDETVVTVKKPKKPKKQKPEDEGEAEMTLKKHKVQDVIKVPSEDEATITVEKPKKKSRQDDEIKAEIIIKKPDELQDAIEPSTEVETTITIKKNEKKPTPEDDEETAITIKKQEEVEDVIKPPSEEETTISMKKPKKKPHTEDEGEADLNVRKYEVEDVLPEQDTTIPVEKDEHKPEDKIEAEITIKKHKEVEDSIQLPSEEEATIRVERPKKKPQPEEESEAEITVKKYEIEDVIEPSSEEDATIHLKKRDEKPHEEDEVDVEISIKKHEEVEDVFQLPPEEHATITVKKPKKKPQPEDEGGAELSVKKYEDEAIEPPTEEETTVSVKKRDKRPGPEDGVEAEITIKKHEEIEGEFKTPSDESATITMKKPKKKRKPKKEDEAEITVKKYEVGDVTETPTKEENTIPFEGAEKLEPEIEVEAEIEIEKSEKIEDIIRGLPEEETAITIKKPKKKPPTEDEGEAEITVKKYEEVEDVMKPPSEEEATISIGRPKKQVQPEDEEEAEITIKKQEVEDLIEPLPEEDATITVKKSKKKPKTIDDGDAEITVKKIEVVKQPSEDSEESEGVFKLKKPEKPGEPLDTESEFKIKGEDKPEEDAVQMVIKKPSIRKPSIEEFSEEITVKKLKPVRKTSKPEIPEVTEVETVTFRPRVTKTKEDVEQEFKISLDSYAEEEINLSTRVKLKKKKPLTYSEEAAEDTVKVTQEIEDDGPTIEEIVDEGSDAEEIPLEDDDISESFHVAFKRRPSRKYSIVEENEEEVSLKTPVKQDDYEEESITVKPKRKESVTFDQVEAVTLSITKEKEIVEEVVHEETVEEGDVFYSITAYEAEAGQAIDMVEGEKVYVIDTPDADWWFVKKHLTEESGWVPAKILMSEPQYTRYVQKKLNEKIDKLPVFDKQNQHEKATAPKFVKKLKPILTPDGYTVQFECQVEGFPRPKITWFRQTHIIKSSMDFKMYYNEDNVATLIIKEVFPEDAGTFTCVAKNSAGFASSTTELIVEHPLSSHGSDMTYVSRKSLSRTSSLADMLEGMPPTFANEPKPLCVPEGTDVVVEGTMVAIPEPEIKWYCNGKRVSAKGNVTIVSSSETYTYRTILKIKKVLKKQEGRYKIVAKNREGEASVEFTLRVITDDQQPPEILEPLRSITIKKSEKVTLSTTIFGNPKPSIEWFKNGKPIKPSEQEDDGNTYRFTIRSAKLDDSAEYTVKAKNSLGSAETNAHLTVEEFPENEEPPMFVKRFEEQNIPAKSPLVLKARVIGNPIPEVSWLRNNEPLEPSERVKIIYDGENVELSIKETDSELDSGDYKCVAINSVGKASHGAKISIEVDTVKFTKTLREVYETLERETIELECETSHSVRTKWWYNNTEISGMDHRVVVQDGRTHKLIIKNVSKNDEGKYKCSVKNQKTETRVEVEQRKVEFVRRLQDLEITEKDTAILEVEITSDTADVTWLKDGQILDDSSDKFDIEKLGGVRKLLIRTTSIHDEGEYSCTLVEDECKADVTVIELPPEIITPLQDKTVNKGDKTVFEIELSKGDALARWYKDGKEIQFSEHIQLSIDGKVQKLKIYQTEPEDEGVFSCEVGTQSSKARLTVEVPTCIFIRPLPEYTIVPINTNAEFEVELSKEDVEVTWYRQNERIKKSSRYTMYEERRIRRLVVQKTTFEDEFEYSCTVEKHQLKTTSKLKIGDKPSPPRGPLEISGMSDTSFTITWQASESDGGSPIIEYIVEMKEAKTKNVFKKIGATKEGATNIAVNYLEKGHGYKFRITARNAIGISDPYLPEDAIVAGSRMSKYFYQLNLTNPNNHYSI</sequence>
<dbReference type="GO" id="GO:0009653">
    <property type="term" value="P:anatomical structure morphogenesis"/>
    <property type="evidence" value="ECO:0007669"/>
    <property type="project" value="UniProtKB-ARBA"/>
</dbReference>
<feature type="compositionally biased region" description="Polar residues" evidence="13">
    <location>
        <begin position="2650"/>
        <end position="2661"/>
    </location>
</feature>
<keyword evidence="6" id="KW-0597">Phosphoprotein</keyword>
<feature type="compositionally biased region" description="Basic and acidic residues" evidence="13">
    <location>
        <begin position="3294"/>
        <end position="3304"/>
    </location>
</feature>
<dbReference type="Pfam" id="PF07679">
    <property type="entry name" value="I-set"/>
    <property type="match status" value="8"/>
</dbReference>
<dbReference type="PROSITE" id="PS50835">
    <property type="entry name" value="IG_LIKE"/>
    <property type="match status" value="8"/>
</dbReference>
<protein>
    <recommendedName>
        <fullName evidence="19">Titin</fullName>
    </recommendedName>
</protein>
<keyword evidence="4 12" id="KW-0728">SH3 domain</keyword>
<feature type="compositionally biased region" description="Basic and acidic residues" evidence="13">
    <location>
        <begin position="3369"/>
        <end position="3382"/>
    </location>
</feature>
<feature type="region of interest" description="Disordered" evidence="13">
    <location>
        <begin position="2018"/>
        <end position="2037"/>
    </location>
</feature>
<accession>A0A9N9X2U0</accession>
<name>A0A9N9X2U0_PHACE</name>
<dbReference type="SUPFAM" id="SSF48726">
    <property type="entry name" value="Immunoglobulin"/>
    <property type="match status" value="8"/>
</dbReference>
<evidence type="ECO:0000256" key="4">
    <source>
        <dbReference type="ARBA" id="ARBA00022443"/>
    </source>
</evidence>
<keyword evidence="8" id="KW-1015">Disulfide bond</keyword>
<feature type="compositionally biased region" description="Basic and acidic residues" evidence="13">
    <location>
        <begin position="3692"/>
        <end position="3718"/>
    </location>
</feature>
<evidence type="ECO:0000256" key="10">
    <source>
        <dbReference type="ARBA" id="ARBA00023242"/>
    </source>
</evidence>
<feature type="compositionally biased region" description="Basic and acidic residues" evidence="13">
    <location>
        <begin position="1914"/>
        <end position="1923"/>
    </location>
</feature>
<feature type="compositionally biased region" description="Basic and acidic residues" evidence="13">
    <location>
        <begin position="3236"/>
        <end position="3249"/>
    </location>
</feature>
<keyword evidence="7" id="KW-0677">Repeat</keyword>
<evidence type="ECO:0000256" key="9">
    <source>
        <dbReference type="ARBA" id="ARBA00023179"/>
    </source>
</evidence>
<dbReference type="CDD" id="cd11856">
    <property type="entry name" value="SH3_p47phox_like"/>
    <property type="match status" value="1"/>
</dbReference>
<proteinExistence type="inferred from homology"/>
<dbReference type="PROSITE" id="PS50002">
    <property type="entry name" value="SH3"/>
    <property type="match status" value="1"/>
</dbReference>
<evidence type="ECO:0008006" key="19">
    <source>
        <dbReference type="Google" id="ProtNLM"/>
    </source>
</evidence>
<feature type="region of interest" description="Disordered" evidence="13">
    <location>
        <begin position="293"/>
        <end position="330"/>
    </location>
</feature>
<feature type="domain" description="Ig-like" evidence="15">
    <location>
        <begin position="4713"/>
        <end position="4798"/>
    </location>
</feature>
<keyword evidence="18" id="KW-1185">Reference proteome</keyword>
<feature type="compositionally biased region" description="Basic and acidic residues" evidence="13">
    <location>
        <begin position="546"/>
        <end position="570"/>
    </location>
</feature>
<dbReference type="SMART" id="SM00409">
    <property type="entry name" value="IG"/>
    <property type="match status" value="8"/>
</dbReference>
<keyword evidence="9" id="KW-0514">Muscle protein</keyword>
<reference evidence="17" key="2">
    <citation type="submission" date="2022-10" db="EMBL/GenBank/DDBJ databases">
        <authorList>
            <consortium name="ENA_rothamsted_submissions"/>
            <consortium name="culmorum"/>
            <person name="King R."/>
        </authorList>
    </citation>
    <scope>NUCLEOTIDE SEQUENCE</scope>
</reference>
<feature type="domain" description="Ig-like" evidence="15">
    <location>
        <begin position="4155"/>
        <end position="4247"/>
    </location>
</feature>
<feature type="compositionally biased region" description="Basic and acidic residues" evidence="13">
    <location>
        <begin position="2543"/>
        <end position="2618"/>
    </location>
</feature>
<dbReference type="FunFam" id="2.60.40.10:FF:000032">
    <property type="entry name" value="palladin isoform X1"/>
    <property type="match status" value="1"/>
</dbReference>
<dbReference type="PANTHER" id="PTHR35971">
    <property type="entry name" value="SI:DKEY-31G6.6"/>
    <property type="match status" value="1"/>
</dbReference>
<feature type="compositionally biased region" description="Basic and acidic residues" evidence="13">
    <location>
        <begin position="3183"/>
        <end position="3199"/>
    </location>
</feature>
<feature type="region of interest" description="Disordered" evidence="13">
    <location>
        <begin position="497"/>
        <end position="528"/>
    </location>
</feature>
<feature type="compositionally biased region" description="Basic and acidic residues" evidence="13">
    <location>
        <begin position="317"/>
        <end position="328"/>
    </location>
</feature>
<feature type="domain" description="Fibronectin type-III" evidence="16">
    <location>
        <begin position="4808"/>
        <end position="4904"/>
    </location>
</feature>
<dbReference type="CDD" id="cd00096">
    <property type="entry name" value="Ig"/>
    <property type="match status" value="1"/>
</dbReference>
<feature type="compositionally biased region" description="Basic and acidic residues" evidence="13">
    <location>
        <begin position="500"/>
        <end position="528"/>
    </location>
</feature>
<feature type="region of interest" description="Disordered" evidence="13">
    <location>
        <begin position="3128"/>
        <end position="3304"/>
    </location>
</feature>
<feature type="region of interest" description="Disordered" evidence="13">
    <location>
        <begin position="546"/>
        <end position="639"/>
    </location>
</feature>
<dbReference type="FunFam" id="2.60.40.10:FF:000050">
    <property type="entry name" value="Titin isoform B"/>
    <property type="match status" value="1"/>
</dbReference>
<feature type="region of interest" description="Disordered" evidence="13">
    <location>
        <begin position="2936"/>
        <end position="2968"/>
    </location>
</feature>
<dbReference type="SMART" id="SM00408">
    <property type="entry name" value="IGc2"/>
    <property type="match status" value="8"/>
</dbReference>
<evidence type="ECO:0000256" key="7">
    <source>
        <dbReference type="ARBA" id="ARBA00022737"/>
    </source>
</evidence>
<feature type="region of interest" description="Disordered" evidence="13">
    <location>
        <begin position="3602"/>
        <end position="3631"/>
    </location>
</feature>
<dbReference type="Pfam" id="PF00041">
    <property type="entry name" value="fn3"/>
    <property type="match status" value="1"/>
</dbReference>
<dbReference type="InterPro" id="IPR001452">
    <property type="entry name" value="SH3_domain"/>
</dbReference>
<dbReference type="InterPro" id="IPR013098">
    <property type="entry name" value="Ig_I-set"/>
</dbReference>
<evidence type="ECO:0000313" key="17">
    <source>
        <dbReference type="EMBL" id="CAG9824333.1"/>
    </source>
</evidence>
<evidence type="ECO:0000259" key="16">
    <source>
        <dbReference type="PROSITE" id="PS50853"/>
    </source>
</evidence>
<feature type="compositionally biased region" description="Basic and acidic residues" evidence="13">
    <location>
        <begin position="2956"/>
        <end position="2968"/>
    </location>
</feature>
<dbReference type="InterPro" id="IPR003599">
    <property type="entry name" value="Ig_sub"/>
</dbReference>
<dbReference type="FunFam" id="2.60.40.10:FF:000425">
    <property type="entry name" value="Myosin light chain kinase"/>
    <property type="match status" value="1"/>
</dbReference>
<evidence type="ECO:0000256" key="8">
    <source>
        <dbReference type="ARBA" id="ARBA00023157"/>
    </source>
</evidence>
<dbReference type="InterPro" id="IPR007110">
    <property type="entry name" value="Ig-like_dom"/>
</dbReference>
<keyword evidence="11" id="KW-0393">Immunoglobulin domain</keyword>
<dbReference type="GO" id="GO:0005634">
    <property type="term" value="C:nucleus"/>
    <property type="evidence" value="ECO:0007669"/>
    <property type="project" value="UniProtKB-SubCell"/>
</dbReference>
<feature type="compositionally biased region" description="Basic residues" evidence="13">
    <location>
        <begin position="585"/>
        <end position="596"/>
    </location>
</feature>
<dbReference type="Gene3D" id="2.60.40.10">
    <property type="entry name" value="Immunoglobulins"/>
    <property type="match status" value="9"/>
</dbReference>
<dbReference type="InterPro" id="IPR052385">
    <property type="entry name" value="Obscurin/Obscurin-like_Reg"/>
</dbReference>
<dbReference type="InterPro" id="IPR003961">
    <property type="entry name" value="FN3_dom"/>
</dbReference>
<evidence type="ECO:0000313" key="18">
    <source>
        <dbReference type="Proteomes" id="UP001153737"/>
    </source>
</evidence>
<gene>
    <name evidence="17" type="ORF">PHAECO_LOCUS11715</name>
</gene>
<evidence type="ECO:0000256" key="2">
    <source>
        <dbReference type="ARBA" id="ARBA00004496"/>
    </source>
</evidence>
<feature type="region of interest" description="Disordered" evidence="13">
    <location>
        <begin position="2415"/>
        <end position="2705"/>
    </location>
</feature>
<evidence type="ECO:0000256" key="3">
    <source>
        <dbReference type="ARBA" id="ARBA00006692"/>
    </source>
</evidence>
<dbReference type="InterPro" id="IPR003598">
    <property type="entry name" value="Ig_sub2"/>
</dbReference>
<feature type="region of interest" description="Disordered" evidence="13">
    <location>
        <begin position="3681"/>
        <end position="3724"/>
    </location>
</feature>
<organism evidence="17 18">
    <name type="scientific">Phaedon cochleariae</name>
    <name type="common">Mustard beetle</name>
    <dbReference type="NCBI Taxonomy" id="80249"/>
    <lineage>
        <taxon>Eukaryota</taxon>
        <taxon>Metazoa</taxon>
        <taxon>Ecdysozoa</taxon>
        <taxon>Arthropoda</taxon>
        <taxon>Hexapoda</taxon>
        <taxon>Insecta</taxon>
        <taxon>Pterygota</taxon>
        <taxon>Neoptera</taxon>
        <taxon>Endopterygota</taxon>
        <taxon>Coleoptera</taxon>
        <taxon>Polyphaga</taxon>
        <taxon>Cucujiformia</taxon>
        <taxon>Chrysomeloidea</taxon>
        <taxon>Chrysomelidae</taxon>
        <taxon>Chrysomelinae</taxon>
        <taxon>Chrysomelini</taxon>
        <taxon>Phaedon</taxon>
    </lineage>
</organism>
<dbReference type="CDD" id="cd00063">
    <property type="entry name" value="FN3"/>
    <property type="match status" value="1"/>
</dbReference>
<feature type="compositionally biased region" description="Basic and acidic residues" evidence="13">
    <location>
        <begin position="1800"/>
        <end position="1810"/>
    </location>
</feature>
<dbReference type="SMART" id="SM00060">
    <property type="entry name" value="FN3"/>
    <property type="match status" value="1"/>
</dbReference>
<reference evidence="17" key="1">
    <citation type="submission" date="2022-01" db="EMBL/GenBank/DDBJ databases">
        <authorList>
            <person name="King R."/>
        </authorList>
    </citation>
    <scope>NUCLEOTIDE SEQUENCE</scope>
</reference>
<feature type="compositionally biased region" description="Basic and acidic residues" evidence="13">
    <location>
        <begin position="1979"/>
        <end position="1991"/>
    </location>
</feature>
<feature type="compositionally biased region" description="Basic and acidic residues" evidence="13">
    <location>
        <begin position="2663"/>
        <end position="2688"/>
    </location>
</feature>
<evidence type="ECO:0000259" key="15">
    <source>
        <dbReference type="PROSITE" id="PS50835"/>
    </source>
</evidence>
<feature type="compositionally biased region" description="Basic and acidic residues" evidence="13">
    <location>
        <begin position="3525"/>
        <end position="3542"/>
    </location>
</feature>
<feature type="domain" description="Ig-like" evidence="15">
    <location>
        <begin position="4626"/>
        <end position="4709"/>
    </location>
</feature>
<feature type="compositionally biased region" description="Polar residues" evidence="13">
    <location>
        <begin position="294"/>
        <end position="311"/>
    </location>
</feature>
<feature type="compositionally biased region" description="Basic and acidic residues" evidence="13">
    <location>
        <begin position="1835"/>
        <end position="1878"/>
    </location>
</feature>
<feature type="domain" description="Ig-like" evidence="15">
    <location>
        <begin position="4546"/>
        <end position="4620"/>
    </location>
</feature>
<feature type="domain" description="SH3" evidence="14">
    <location>
        <begin position="3939"/>
        <end position="4000"/>
    </location>
</feature>
<dbReference type="SUPFAM" id="SSF49265">
    <property type="entry name" value="Fibronectin type III"/>
    <property type="match status" value="1"/>
</dbReference>